<dbReference type="RefSeq" id="XP_052943849.1">
    <property type="nucleotide sequence ID" value="XM_053090258.1"/>
</dbReference>
<dbReference type="EMBL" id="JAKWFO010000008">
    <property type="protein sequence ID" value="KAI9634072.1"/>
    <property type="molecule type" value="Genomic_DNA"/>
</dbReference>
<evidence type="ECO:0000313" key="2">
    <source>
        <dbReference type="EMBL" id="KAI9634072.1"/>
    </source>
</evidence>
<keyword evidence="1" id="KW-0732">Signal</keyword>
<protein>
    <submittedName>
        <fullName evidence="2">Uncharacterized protein</fullName>
    </submittedName>
</protein>
<reference evidence="2" key="1">
    <citation type="journal article" date="2022" name="G3 (Bethesda)">
        <title>High quality genome of the basidiomycete yeast Dioszegia hungarica PDD-24b-2 isolated from cloud water.</title>
        <authorList>
            <person name="Jarrige D."/>
            <person name="Haridas S."/>
            <person name="Bleykasten-Grosshans C."/>
            <person name="Joly M."/>
            <person name="Nadalig T."/>
            <person name="Sancelme M."/>
            <person name="Vuilleumier S."/>
            <person name="Grigoriev I.V."/>
            <person name="Amato P."/>
            <person name="Bringel F."/>
        </authorList>
    </citation>
    <scope>NUCLEOTIDE SEQUENCE</scope>
    <source>
        <strain evidence="2">PDD-24b-2</strain>
    </source>
</reference>
<accession>A0AA38H5L5</accession>
<comment type="caution">
    <text evidence="2">The sequence shown here is derived from an EMBL/GenBank/DDBJ whole genome shotgun (WGS) entry which is preliminary data.</text>
</comment>
<keyword evidence="3" id="KW-1185">Reference proteome</keyword>
<sequence length="310" mass="31642">MRWILPLLMALPAAFAAASSSSSAASADDSSNTAGTSSSKGIVPFLQTMQAAQVASMSCLITLVNMTQTPIGTCLGINKLAPLLIPGGTTGANASADFSAGLDGYLAQVCKGTQCTADEISTAQAELGRDCQGQSGGGLIPAVQAMLTNYGSSYKTLACSIFYNGTQDNCVTEAISSNKAANSPTFFMDLVSGNNLQQYTDTVFKSAKCSGCMHELYKAAVFLIPNTRSQSITSELGNHLKNDCGGGDTPNWSNVMDQQIPDALTVKQNTAAGGGQVTGAARVHGTAGMGEVVRAGMVVLVGLGLVGVGL</sequence>
<gene>
    <name evidence="2" type="ORF">MKK02DRAFT_38743</name>
</gene>
<dbReference type="GeneID" id="77729463"/>
<evidence type="ECO:0000256" key="1">
    <source>
        <dbReference type="SAM" id="SignalP"/>
    </source>
</evidence>
<evidence type="ECO:0000313" key="3">
    <source>
        <dbReference type="Proteomes" id="UP001164286"/>
    </source>
</evidence>
<dbReference type="Proteomes" id="UP001164286">
    <property type="component" value="Unassembled WGS sequence"/>
</dbReference>
<name>A0AA38H5L5_9TREE</name>
<proteinExistence type="predicted"/>
<feature type="signal peptide" evidence="1">
    <location>
        <begin position="1"/>
        <end position="16"/>
    </location>
</feature>
<organism evidence="2 3">
    <name type="scientific">Dioszegia hungarica</name>
    <dbReference type="NCBI Taxonomy" id="4972"/>
    <lineage>
        <taxon>Eukaryota</taxon>
        <taxon>Fungi</taxon>
        <taxon>Dikarya</taxon>
        <taxon>Basidiomycota</taxon>
        <taxon>Agaricomycotina</taxon>
        <taxon>Tremellomycetes</taxon>
        <taxon>Tremellales</taxon>
        <taxon>Bulleribasidiaceae</taxon>
        <taxon>Dioszegia</taxon>
    </lineage>
</organism>
<feature type="chain" id="PRO_5041417304" evidence="1">
    <location>
        <begin position="17"/>
        <end position="310"/>
    </location>
</feature>
<dbReference type="AlphaFoldDB" id="A0AA38H5L5"/>